<dbReference type="OrthoDB" id="2633250at2"/>
<comment type="cofactor">
    <cofactor evidence="3">
        <name>Zn(2+)</name>
        <dbReference type="ChEBI" id="CHEBI:29105"/>
    </cofactor>
    <text evidence="3">Binds 1 divalent metal cation per subunit.</text>
</comment>
<accession>A0A2R8APR6</accession>
<evidence type="ECO:0000256" key="2">
    <source>
        <dbReference type="PIRSR" id="PIRSR605511-1"/>
    </source>
</evidence>
<evidence type="ECO:0000256" key="1">
    <source>
        <dbReference type="ARBA" id="ARBA00008853"/>
    </source>
</evidence>
<dbReference type="EMBL" id="OMOJ01000001">
    <property type="protein sequence ID" value="SPF78005.1"/>
    <property type="molecule type" value="Genomic_DNA"/>
</dbReference>
<keyword evidence="5" id="KW-0378">Hydrolase</keyword>
<organism evidence="5 6">
    <name type="scientific">Pseudoprimorskyibacter insulae</name>
    <dbReference type="NCBI Taxonomy" id="1695997"/>
    <lineage>
        <taxon>Bacteria</taxon>
        <taxon>Pseudomonadati</taxon>
        <taxon>Pseudomonadota</taxon>
        <taxon>Alphaproteobacteria</taxon>
        <taxon>Rhodobacterales</taxon>
        <taxon>Paracoccaceae</taxon>
        <taxon>Pseudoprimorskyibacter</taxon>
    </lineage>
</organism>
<dbReference type="GO" id="GO:0005509">
    <property type="term" value="F:calcium ion binding"/>
    <property type="evidence" value="ECO:0007669"/>
    <property type="project" value="TreeGrafter"/>
</dbReference>
<dbReference type="GO" id="GO:0004341">
    <property type="term" value="F:gluconolactonase activity"/>
    <property type="evidence" value="ECO:0007669"/>
    <property type="project" value="TreeGrafter"/>
</dbReference>
<dbReference type="GO" id="GO:0019853">
    <property type="term" value="P:L-ascorbic acid biosynthetic process"/>
    <property type="evidence" value="ECO:0007669"/>
    <property type="project" value="TreeGrafter"/>
</dbReference>
<dbReference type="SUPFAM" id="SSF63829">
    <property type="entry name" value="Calcium-dependent phosphotriesterase"/>
    <property type="match status" value="1"/>
</dbReference>
<protein>
    <submittedName>
        <fullName evidence="5">6-deoxy-6-sulfogluconolactonase</fullName>
        <ecNumber evidence="5">3.1.1.99</ecNumber>
    </submittedName>
</protein>
<feature type="binding site" evidence="3">
    <location>
        <position position="15"/>
    </location>
    <ligand>
        <name>a divalent metal cation</name>
        <dbReference type="ChEBI" id="CHEBI:60240"/>
    </ligand>
</feature>
<name>A0A2R8APR6_9RHOB</name>
<dbReference type="PRINTS" id="PR01790">
    <property type="entry name" value="SMP30FAMILY"/>
</dbReference>
<dbReference type="RefSeq" id="WP_108884685.1">
    <property type="nucleotide sequence ID" value="NZ_OMOJ01000001.1"/>
</dbReference>
<proteinExistence type="inferred from homology"/>
<evidence type="ECO:0000313" key="5">
    <source>
        <dbReference type="EMBL" id="SPF78005.1"/>
    </source>
</evidence>
<dbReference type="PANTHER" id="PTHR10907">
    <property type="entry name" value="REGUCALCIN"/>
    <property type="match status" value="1"/>
</dbReference>
<feature type="active site" description="Proton donor/acceptor" evidence="2">
    <location>
        <position position="194"/>
    </location>
</feature>
<dbReference type="InterPro" id="IPR013658">
    <property type="entry name" value="SGL"/>
</dbReference>
<dbReference type="Gene3D" id="2.120.10.30">
    <property type="entry name" value="TolB, C-terminal domain"/>
    <property type="match status" value="1"/>
</dbReference>
<dbReference type="AlphaFoldDB" id="A0A2R8APR6"/>
<evidence type="ECO:0000313" key="6">
    <source>
        <dbReference type="Proteomes" id="UP000244904"/>
    </source>
</evidence>
<dbReference type="PANTHER" id="PTHR10907:SF47">
    <property type="entry name" value="REGUCALCIN"/>
    <property type="match status" value="1"/>
</dbReference>
<dbReference type="InterPro" id="IPR005511">
    <property type="entry name" value="SMP-30"/>
</dbReference>
<keyword evidence="6" id="KW-1185">Reference proteome</keyword>
<evidence type="ECO:0000256" key="3">
    <source>
        <dbReference type="PIRSR" id="PIRSR605511-2"/>
    </source>
</evidence>
<reference evidence="6" key="1">
    <citation type="submission" date="2018-03" db="EMBL/GenBank/DDBJ databases">
        <authorList>
            <person name="Rodrigo-Torres L."/>
            <person name="Arahal R. D."/>
            <person name="Lucena T."/>
        </authorList>
    </citation>
    <scope>NUCLEOTIDE SEQUENCE [LARGE SCALE GENOMIC DNA]</scope>
    <source>
        <strain evidence="6">CECT 8871</strain>
    </source>
</reference>
<dbReference type="Proteomes" id="UP000244904">
    <property type="component" value="Unassembled WGS sequence"/>
</dbReference>
<keyword evidence="3" id="KW-0479">Metal-binding</keyword>
<feature type="domain" description="SMP-30/Gluconolactonase/LRE-like region" evidence="4">
    <location>
        <begin position="13"/>
        <end position="253"/>
    </location>
</feature>
<dbReference type="InterPro" id="IPR011042">
    <property type="entry name" value="6-blade_b-propeller_TolB-like"/>
</dbReference>
<comment type="similarity">
    <text evidence="1">Belongs to the SMP-30/CGR1 family.</text>
</comment>
<feature type="binding site" evidence="3">
    <location>
        <position position="143"/>
    </location>
    <ligand>
        <name>a divalent metal cation</name>
        <dbReference type="ChEBI" id="CHEBI:60240"/>
    </ligand>
</feature>
<feature type="binding site" evidence="3">
    <location>
        <position position="194"/>
    </location>
    <ligand>
        <name>a divalent metal cation</name>
        <dbReference type="ChEBI" id="CHEBI:60240"/>
    </ligand>
</feature>
<evidence type="ECO:0000259" key="4">
    <source>
        <dbReference type="Pfam" id="PF08450"/>
    </source>
</evidence>
<dbReference type="Pfam" id="PF08450">
    <property type="entry name" value="SGL"/>
    <property type="match status" value="1"/>
</dbReference>
<dbReference type="EC" id="3.1.1.99" evidence="5"/>
<keyword evidence="3" id="KW-0862">Zinc</keyword>
<gene>
    <name evidence="5" type="ORF">PRI8871_00594</name>
</gene>
<feature type="binding site" evidence="3">
    <location>
        <position position="96"/>
    </location>
    <ligand>
        <name>substrate</name>
    </ligand>
</feature>
<feature type="binding site" evidence="3">
    <location>
        <position position="98"/>
    </location>
    <ligand>
        <name>substrate</name>
    </ligand>
</feature>
<sequence>MTFSVFDDTQCSLGEGPIWHPDRQTFFWFDINNCTLYEKGNGVHRHWTFDGHVSAAGLVDENTLMIAHEKALLKFDIETGQHTVLCDLEADNPITRSNDGRADPWGGFWIGTMGKQAEPGAGAYYRYYKGELRKLYGDWSIPNATCFAPDRSYTYFADTPRGKIWRVALDPDTGWPAAEREVFLDLASDQYRPDGAVTDAQGNIWCTHYGLAKLTCHAPDGSELSSQPLAARQTTCPAFGGADFTQMYLSSARQNLTEPTDFDGQTFIGTVGAVGLPEPKVLL</sequence>